<evidence type="ECO:0000313" key="2">
    <source>
        <dbReference type="EMBL" id="KDR76143.1"/>
    </source>
</evidence>
<evidence type="ECO:0000256" key="1">
    <source>
        <dbReference type="SAM" id="Phobius"/>
    </source>
</evidence>
<sequence length="179" mass="19750">MAADPPAILDIRFLVAFDSFSMIALILLPIIILTAFFSSSAKRIPTWFMVVGSMHIASIANLLLLGQQKIGPRPNVGLCLFQAMLIYAYPILASLSGLSFMLQVYFSIHLALKSGSKLSKVSQRWLQIIPCAAFVAILVEVLIVGLLDISTVRRDPSGVYCNLSQPIPYYLYCHYVPPD</sequence>
<dbReference type="Proteomes" id="UP000027222">
    <property type="component" value="Unassembled WGS sequence"/>
</dbReference>
<evidence type="ECO:0008006" key="4">
    <source>
        <dbReference type="Google" id="ProtNLM"/>
    </source>
</evidence>
<organism evidence="2 3">
    <name type="scientific">Galerina marginata (strain CBS 339.88)</name>
    <dbReference type="NCBI Taxonomy" id="685588"/>
    <lineage>
        <taxon>Eukaryota</taxon>
        <taxon>Fungi</taxon>
        <taxon>Dikarya</taxon>
        <taxon>Basidiomycota</taxon>
        <taxon>Agaricomycotina</taxon>
        <taxon>Agaricomycetes</taxon>
        <taxon>Agaricomycetidae</taxon>
        <taxon>Agaricales</taxon>
        <taxon>Agaricineae</taxon>
        <taxon>Strophariaceae</taxon>
        <taxon>Galerina</taxon>
    </lineage>
</organism>
<dbReference type="HOGENOM" id="CLU_1503550_0_0_1"/>
<reference evidence="3" key="1">
    <citation type="journal article" date="2014" name="Proc. Natl. Acad. Sci. U.S.A.">
        <title>Extensive sampling of basidiomycete genomes demonstrates inadequacy of the white-rot/brown-rot paradigm for wood decay fungi.</title>
        <authorList>
            <person name="Riley R."/>
            <person name="Salamov A.A."/>
            <person name="Brown D.W."/>
            <person name="Nagy L.G."/>
            <person name="Floudas D."/>
            <person name="Held B.W."/>
            <person name="Levasseur A."/>
            <person name="Lombard V."/>
            <person name="Morin E."/>
            <person name="Otillar R."/>
            <person name="Lindquist E.A."/>
            <person name="Sun H."/>
            <person name="LaButti K.M."/>
            <person name="Schmutz J."/>
            <person name="Jabbour D."/>
            <person name="Luo H."/>
            <person name="Baker S.E."/>
            <person name="Pisabarro A.G."/>
            <person name="Walton J.D."/>
            <person name="Blanchette R.A."/>
            <person name="Henrissat B."/>
            <person name="Martin F."/>
            <person name="Cullen D."/>
            <person name="Hibbett D.S."/>
            <person name="Grigoriev I.V."/>
        </authorList>
    </citation>
    <scope>NUCLEOTIDE SEQUENCE [LARGE SCALE GENOMIC DNA]</scope>
    <source>
        <strain evidence="3">CBS 339.88</strain>
    </source>
</reference>
<protein>
    <recommendedName>
        <fullName evidence="4">G-protein coupled receptors family 1 profile domain-containing protein</fullName>
    </recommendedName>
</protein>
<dbReference type="EMBL" id="KL142379">
    <property type="protein sequence ID" value="KDR76143.1"/>
    <property type="molecule type" value="Genomic_DNA"/>
</dbReference>
<feature type="transmembrane region" description="Helical" evidence="1">
    <location>
        <begin position="12"/>
        <end position="38"/>
    </location>
</feature>
<feature type="transmembrane region" description="Helical" evidence="1">
    <location>
        <begin position="125"/>
        <end position="147"/>
    </location>
</feature>
<keyword evidence="1" id="KW-0812">Transmembrane</keyword>
<keyword evidence="1" id="KW-0472">Membrane</keyword>
<dbReference type="OrthoDB" id="2896404at2759"/>
<accession>A0A067TAW4</accession>
<keyword evidence="1" id="KW-1133">Transmembrane helix</keyword>
<feature type="transmembrane region" description="Helical" evidence="1">
    <location>
        <begin position="44"/>
        <end position="66"/>
    </location>
</feature>
<proteinExistence type="predicted"/>
<keyword evidence="3" id="KW-1185">Reference proteome</keyword>
<gene>
    <name evidence="2" type="ORF">GALMADRAFT_225828</name>
</gene>
<feature type="transmembrane region" description="Helical" evidence="1">
    <location>
        <begin position="78"/>
        <end position="105"/>
    </location>
</feature>
<dbReference type="STRING" id="685588.A0A067TAW4"/>
<dbReference type="AlphaFoldDB" id="A0A067TAW4"/>
<evidence type="ECO:0000313" key="3">
    <source>
        <dbReference type="Proteomes" id="UP000027222"/>
    </source>
</evidence>
<name>A0A067TAW4_GALM3</name>